<dbReference type="Pfam" id="PF18983">
    <property type="entry name" value="DUF5717"/>
    <property type="match status" value="1"/>
</dbReference>
<dbReference type="Proteomes" id="UP001652461">
    <property type="component" value="Unassembled WGS sequence"/>
</dbReference>
<sequence length="870" mass="102113">MKTHEKIESRVCGGRSGTSMRAKLERIAAGKIEYKKPEMTLSESLITLNCKPGEKAEGSFTVTADRQIKGIVYASSWRMQVEHPSFSARTARIGYCFDAQGLWGGEEIEGEFCIVSEAGEYLLPYTVRVAAHEEPKEESYAYFISADPIEPLPEEQIVEEAEQVTSIIEDTERKELTPQEALELADQIKRGRRPEAQGFQRVKEAYRRYGGKDLLSTICSILIKNGSTDEESFCWYKRGVELELKITNLYEYFMQSVPESYKESFPRNLLLYFQMDDRALNSAQRALLYANVIEHQPEDSDIYRRYRDKIEAFMLDQLLERRLSENMTVIYDRFLVEELLTIDFAEALADIMFLRRFRCADRRIRQVQVLYEQLQQKIEVPLIHGQALIPIYTPGAVIVLVDEQGNCYTSSVPYTLTRLLNERRYVDKCRELLRYHRGLYLYLCDGMSRSHVLTEENVENYKRVLKIDGFTAHYKEDVRQEILQFYYANHDLEDLDQEFLVTETTRMTPKDRARYVEILILRGVYGDAWDMIRTYDYSMVRVKLLLKLAVWKMRELEYEEDAFLLKLCLHIFREHKYNEGILEYLSGYYYGSVTVMEKVWKEAHAFELDVFDLEERILGQMLFTGQVREEAYGIFEDYRSLGGDGLVARAYLTWMSWQDFVRDERVPEGLYGYLEQAIAWEAGLAPVCELSYLRYLSGKRKLSEAEELRAERMTKVCIQKKLRFCFMKPLLARLGRSELLEDKTFVEYRANPEHKVILHYVIESPRMKNCNYVAERLYPVEPGLFVKEFTLFYGDRLTWFVTEEDEEGEHPTPDRSFVEGEEDPLVTGTKYASVYEMARSLSEHDMPTLERQYEEYGKKKFLVETMFSLK</sequence>
<dbReference type="RefSeq" id="WP_158361933.1">
    <property type="nucleotide sequence ID" value="NZ_JAOQKC010000003.1"/>
</dbReference>
<feature type="domain" description="DUF5717" evidence="2">
    <location>
        <begin position="20"/>
        <end position="132"/>
    </location>
</feature>
<reference evidence="3 4" key="1">
    <citation type="journal article" date="2021" name="ISME Commun">
        <title>Automated analysis of genomic sequences facilitates high-throughput and comprehensive description of bacteria.</title>
        <authorList>
            <person name="Hitch T.C.A."/>
        </authorList>
    </citation>
    <scope>NUCLEOTIDE SEQUENCE [LARGE SCALE GENOMIC DNA]</scope>
    <source>
        <strain evidence="3 4">Sanger_04</strain>
    </source>
</reference>
<protein>
    <submittedName>
        <fullName evidence="3">DUF5717 family protein</fullName>
    </submittedName>
</protein>
<evidence type="ECO:0000313" key="4">
    <source>
        <dbReference type="Proteomes" id="UP001652461"/>
    </source>
</evidence>
<feature type="domain" description="DUF5717" evidence="2">
    <location>
        <begin position="183"/>
        <end position="557"/>
    </location>
</feature>
<evidence type="ECO:0000259" key="2">
    <source>
        <dbReference type="Pfam" id="PF18984"/>
    </source>
</evidence>
<feature type="domain" description="DUF5717" evidence="1">
    <location>
        <begin position="561"/>
        <end position="867"/>
    </location>
</feature>
<name>A0ABT2RU54_9FIRM</name>
<dbReference type="EMBL" id="JAOQKC010000003">
    <property type="protein sequence ID" value="MCU6695851.1"/>
    <property type="molecule type" value="Genomic_DNA"/>
</dbReference>
<dbReference type="InterPro" id="IPR043775">
    <property type="entry name" value="DUF5717_N"/>
</dbReference>
<organism evidence="3 4">
    <name type="scientific">Laedolimicola ammoniilytica</name>
    <dbReference type="NCBI Taxonomy" id="2981771"/>
    <lineage>
        <taxon>Bacteria</taxon>
        <taxon>Bacillati</taxon>
        <taxon>Bacillota</taxon>
        <taxon>Clostridia</taxon>
        <taxon>Lachnospirales</taxon>
        <taxon>Lachnospiraceae</taxon>
        <taxon>Laedolimicola</taxon>
    </lineage>
</organism>
<dbReference type="InterPro" id="IPR043774">
    <property type="entry name" value="DUF5717_C"/>
</dbReference>
<comment type="caution">
    <text evidence="3">The sequence shown here is derived from an EMBL/GenBank/DDBJ whole genome shotgun (WGS) entry which is preliminary data.</text>
</comment>
<keyword evidence="4" id="KW-1185">Reference proteome</keyword>
<accession>A0ABT2RU54</accession>
<gene>
    <name evidence="3" type="ORF">OCV63_02935</name>
</gene>
<dbReference type="Pfam" id="PF18984">
    <property type="entry name" value="DUF5717_N"/>
    <property type="match status" value="2"/>
</dbReference>
<proteinExistence type="predicted"/>
<evidence type="ECO:0000313" key="3">
    <source>
        <dbReference type="EMBL" id="MCU6695851.1"/>
    </source>
</evidence>
<evidence type="ECO:0000259" key="1">
    <source>
        <dbReference type="Pfam" id="PF18983"/>
    </source>
</evidence>